<sequence length="455" mass="51451">MTDQARLRRYGDKPRVVIATDIRNKPDDAESLVRYVLYSNVFNTRGLIAYTSVHIRQVVHPEDIETILTAYSTVIKNLNVHPDNPYTPAEEFFSLIKTGPTLYGKEALDPEVPLSDGAALIVERVDESEESLWVLCWGGPNSRSEADFARFRSKIRIRRRFPDIFYIYSVHGWKEYGNTAWFGISGDHLGDFDSGGPDKTKVTREWLRDNIQVGPLGAVYPTCPFLIEGDTPTFLYLIQNSLGGESRHFADARDMVTGKDGRLHHSNHATVWRWRDHFQDSFAARMRWTLSPDRSKANHAPVVSINGSSGPEALILEAEAGTEALTFDASETYDPDGDALTFHWFHYKEVSSAHEHPHWHVRDIEIRTVDGSDDRVVTVTLLPAEWSAVDRVSGRALLKGMQHHFVLQVTDNGSPPLTTYKRVVVQTTNKSLVGGRGRWFESVTESMGSLRQEDR</sequence>
<dbReference type="Gene3D" id="3.90.245.10">
    <property type="entry name" value="Ribonucleoside hydrolase-like"/>
    <property type="match status" value="1"/>
</dbReference>
<evidence type="ECO:0000313" key="3">
    <source>
        <dbReference type="EMBL" id="KAH7349774.1"/>
    </source>
</evidence>
<feature type="domain" description="Cellulose-binding Sde182 nucleoside hydrolase-like" evidence="1">
    <location>
        <begin position="15"/>
        <end position="243"/>
    </location>
</feature>
<dbReference type="OrthoDB" id="3592035at2759"/>
<evidence type="ECO:0000313" key="4">
    <source>
        <dbReference type="Proteomes" id="UP000813385"/>
    </source>
</evidence>
<dbReference type="InterPro" id="IPR036452">
    <property type="entry name" value="Ribo_hydro-like"/>
</dbReference>
<evidence type="ECO:0000259" key="1">
    <source>
        <dbReference type="Pfam" id="PF07632"/>
    </source>
</evidence>
<dbReference type="Proteomes" id="UP000813385">
    <property type="component" value="Unassembled WGS sequence"/>
</dbReference>
<dbReference type="InterPro" id="IPR013783">
    <property type="entry name" value="Ig-like_fold"/>
</dbReference>
<dbReference type="Gene3D" id="2.60.40.10">
    <property type="entry name" value="Immunoglobulins"/>
    <property type="match status" value="1"/>
</dbReference>
<dbReference type="Pfam" id="PF07632">
    <property type="entry name" value="Sde182_NH-like"/>
    <property type="match status" value="1"/>
</dbReference>
<dbReference type="AlphaFoldDB" id="A0A8K0X013"/>
<dbReference type="InterPro" id="IPR048527">
    <property type="entry name" value="Sde182_C"/>
</dbReference>
<dbReference type="Pfam" id="PF21027">
    <property type="entry name" value="Sde0182_C"/>
    <property type="match status" value="1"/>
</dbReference>
<feature type="domain" description="Cellulose-binding Sde182 C-terminal" evidence="2">
    <location>
        <begin position="325"/>
        <end position="427"/>
    </location>
</feature>
<protein>
    <recommendedName>
        <fullName evidence="5">DUF1593-domain-containing protein</fullName>
    </recommendedName>
</protein>
<proteinExistence type="predicted"/>
<organism evidence="3 4">
    <name type="scientific">Plectosphaerella cucumerina</name>
    <dbReference type="NCBI Taxonomy" id="40658"/>
    <lineage>
        <taxon>Eukaryota</taxon>
        <taxon>Fungi</taxon>
        <taxon>Dikarya</taxon>
        <taxon>Ascomycota</taxon>
        <taxon>Pezizomycotina</taxon>
        <taxon>Sordariomycetes</taxon>
        <taxon>Hypocreomycetidae</taxon>
        <taxon>Glomerellales</taxon>
        <taxon>Plectosphaerellaceae</taxon>
        <taxon>Plectosphaerella</taxon>
    </lineage>
</organism>
<dbReference type="InterPro" id="IPR011483">
    <property type="entry name" value="Sde182_NH-like"/>
</dbReference>
<evidence type="ECO:0008006" key="5">
    <source>
        <dbReference type="Google" id="ProtNLM"/>
    </source>
</evidence>
<gene>
    <name evidence="3" type="ORF">B0T11DRAFT_307994</name>
</gene>
<accession>A0A8K0X013</accession>
<evidence type="ECO:0000259" key="2">
    <source>
        <dbReference type="Pfam" id="PF21027"/>
    </source>
</evidence>
<comment type="caution">
    <text evidence="3">The sequence shown here is derived from an EMBL/GenBank/DDBJ whole genome shotgun (WGS) entry which is preliminary data.</text>
</comment>
<keyword evidence="4" id="KW-1185">Reference proteome</keyword>
<reference evidence="3" key="1">
    <citation type="journal article" date="2021" name="Nat. Commun.">
        <title>Genetic determinants of endophytism in the Arabidopsis root mycobiome.</title>
        <authorList>
            <person name="Mesny F."/>
            <person name="Miyauchi S."/>
            <person name="Thiergart T."/>
            <person name="Pickel B."/>
            <person name="Atanasova L."/>
            <person name="Karlsson M."/>
            <person name="Huettel B."/>
            <person name="Barry K.W."/>
            <person name="Haridas S."/>
            <person name="Chen C."/>
            <person name="Bauer D."/>
            <person name="Andreopoulos W."/>
            <person name="Pangilinan J."/>
            <person name="LaButti K."/>
            <person name="Riley R."/>
            <person name="Lipzen A."/>
            <person name="Clum A."/>
            <person name="Drula E."/>
            <person name="Henrissat B."/>
            <person name="Kohler A."/>
            <person name="Grigoriev I.V."/>
            <person name="Martin F.M."/>
            <person name="Hacquard S."/>
        </authorList>
    </citation>
    <scope>NUCLEOTIDE SEQUENCE</scope>
    <source>
        <strain evidence="3">MPI-CAGE-AT-0016</strain>
    </source>
</reference>
<dbReference type="EMBL" id="JAGPXD010000006">
    <property type="protein sequence ID" value="KAH7349774.1"/>
    <property type="molecule type" value="Genomic_DNA"/>
</dbReference>
<dbReference type="GO" id="GO:0016799">
    <property type="term" value="F:hydrolase activity, hydrolyzing N-glycosyl compounds"/>
    <property type="evidence" value="ECO:0007669"/>
    <property type="project" value="InterPro"/>
</dbReference>
<name>A0A8K0X013_9PEZI</name>